<evidence type="ECO:0000256" key="3">
    <source>
        <dbReference type="ARBA" id="ARBA00014376"/>
    </source>
</evidence>
<accession>C8W1F4</accession>
<comment type="similarity">
    <text evidence="2 6">Belongs to the flagella basal body rod proteins family.</text>
</comment>
<dbReference type="OrthoDB" id="9792068at2"/>
<dbReference type="STRING" id="485916.Dtox_0685"/>
<dbReference type="AlphaFoldDB" id="C8W1F4"/>
<dbReference type="GO" id="GO:0030694">
    <property type="term" value="C:bacterial-type flagellum basal body, rod"/>
    <property type="evidence" value="ECO:0007669"/>
    <property type="project" value="InterPro"/>
</dbReference>
<keyword evidence="8" id="KW-0282">Flagellum</keyword>
<comment type="function">
    <text evidence="5 6">Structural component of flagellum, the bacterial motility apparatus. Part of the rod structure of flagellar basal body.</text>
</comment>
<name>C8W1F4_DESAS</name>
<protein>
    <recommendedName>
        <fullName evidence="3 6">Flagellar basal body rod protein FlgB</fullName>
    </recommendedName>
</protein>
<evidence type="ECO:0000259" key="7">
    <source>
        <dbReference type="Pfam" id="PF00460"/>
    </source>
</evidence>
<dbReference type="HOGENOM" id="CLU_125463_3_1_9"/>
<evidence type="ECO:0000256" key="2">
    <source>
        <dbReference type="ARBA" id="ARBA00009677"/>
    </source>
</evidence>
<dbReference type="Pfam" id="PF00460">
    <property type="entry name" value="Flg_bb_rod"/>
    <property type="match status" value="1"/>
</dbReference>
<dbReference type="InterPro" id="IPR006300">
    <property type="entry name" value="FlgB"/>
</dbReference>
<dbReference type="PANTHER" id="PTHR30435">
    <property type="entry name" value="FLAGELLAR PROTEIN"/>
    <property type="match status" value="1"/>
</dbReference>
<dbReference type="PANTHER" id="PTHR30435:SF12">
    <property type="entry name" value="FLAGELLAR BASAL BODY ROD PROTEIN FLGB"/>
    <property type="match status" value="1"/>
</dbReference>
<dbReference type="EMBL" id="CP001720">
    <property type="protein sequence ID" value="ACV61599.1"/>
    <property type="molecule type" value="Genomic_DNA"/>
</dbReference>
<organism evidence="8 9">
    <name type="scientific">Desulfofarcimen acetoxidans (strain ATCC 49208 / DSM 771 / KCTC 5769 / VKM B-1644 / 5575)</name>
    <name type="common">Desulfotomaculum acetoxidans</name>
    <dbReference type="NCBI Taxonomy" id="485916"/>
    <lineage>
        <taxon>Bacteria</taxon>
        <taxon>Bacillati</taxon>
        <taxon>Bacillota</taxon>
        <taxon>Clostridia</taxon>
        <taxon>Eubacteriales</taxon>
        <taxon>Peptococcaceae</taxon>
        <taxon>Desulfofarcimen</taxon>
    </lineage>
</organism>
<dbReference type="GO" id="GO:0071978">
    <property type="term" value="P:bacterial-type flagellum-dependent swarming motility"/>
    <property type="evidence" value="ECO:0007669"/>
    <property type="project" value="TreeGrafter"/>
</dbReference>
<comment type="subcellular location">
    <subcellularLocation>
        <location evidence="1 6">Bacterial flagellum basal body</location>
    </subcellularLocation>
</comment>
<evidence type="ECO:0000313" key="8">
    <source>
        <dbReference type="EMBL" id="ACV61599.1"/>
    </source>
</evidence>
<feature type="domain" description="Flagellar basal body rod protein N-terminal" evidence="7">
    <location>
        <begin position="15"/>
        <end position="39"/>
    </location>
</feature>
<proteinExistence type="inferred from homology"/>
<evidence type="ECO:0000256" key="6">
    <source>
        <dbReference type="PIRNR" id="PIRNR002889"/>
    </source>
</evidence>
<keyword evidence="9" id="KW-1185">Reference proteome</keyword>
<evidence type="ECO:0000313" key="9">
    <source>
        <dbReference type="Proteomes" id="UP000002217"/>
    </source>
</evidence>
<keyword evidence="8" id="KW-0969">Cilium</keyword>
<keyword evidence="8" id="KW-0966">Cell projection</keyword>
<reference evidence="8 9" key="1">
    <citation type="journal article" date="2009" name="Stand. Genomic Sci.">
        <title>Complete genome sequence of Desulfotomaculum acetoxidans type strain (5575).</title>
        <authorList>
            <person name="Spring S."/>
            <person name="Lapidus A."/>
            <person name="Schroder M."/>
            <person name="Gleim D."/>
            <person name="Sims D."/>
            <person name="Meincke L."/>
            <person name="Glavina Del Rio T."/>
            <person name="Tice H."/>
            <person name="Copeland A."/>
            <person name="Cheng J.F."/>
            <person name="Lucas S."/>
            <person name="Chen F."/>
            <person name="Nolan M."/>
            <person name="Bruce D."/>
            <person name="Goodwin L."/>
            <person name="Pitluck S."/>
            <person name="Ivanova N."/>
            <person name="Mavromatis K."/>
            <person name="Mikhailova N."/>
            <person name="Pati A."/>
            <person name="Chen A."/>
            <person name="Palaniappan K."/>
            <person name="Land M."/>
            <person name="Hauser L."/>
            <person name="Chang Y.J."/>
            <person name="Jeffries C.D."/>
            <person name="Chain P."/>
            <person name="Saunders E."/>
            <person name="Brettin T."/>
            <person name="Detter J.C."/>
            <person name="Goker M."/>
            <person name="Bristow J."/>
            <person name="Eisen J.A."/>
            <person name="Markowitz V."/>
            <person name="Hugenholtz P."/>
            <person name="Kyrpides N.C."/>
            <person name="Klenk H.P."/>
            <person name="Han C."/>
        </authorList>
    </citation>
    <scope>NUCLEOTIDE SEQUENCE [LARGE SCALE GENOMIC DNA]</scope>
    <source>
        <strain evidence="9">ATCC 49208 / DSM 771 / VKM B-1644</strain>
    </source>
</reference>
<dbReference type="InterPro" id="IPR001444">
    <property type="entry name" value="Flag_bb_rod_N"/>
</dbReference>
<dbReference type="PROSITE" id="PS00588">
    <property type="entry name" value="FLAGELLA_BB_ROD"/>
    <property type="match status" value="1"/>
</dbReference>
<dbReference type="RefSeq" id="WP_015756317.1">
    <property type="nucleotide sequence ID" value="NC_013216.1"/>
</dbReference>
<evidence type="ECO:0000256" key="5">
    <source>
        <dbReference type="ARBA" id="ARBA00024934"/>
    </source>
</evidence>
<dbReference type="PIRSF" id="PIRSF002889">
    <property type="entry name" value="Rod_FlgB"/>
    <property type="match status" value="1"/>
</dbReference>
<comment type="subunit">
    <text evidence="6">The basal body constitutes a major portion of the flagellar organelle and consists of a number of rings mounted on a central rod.</text>
</comment>
<keyword evidence="4 6" id="KW-0975">Bacterial flagellum</keyword>
<dbReference type="InterPro" id="IPR019776">
    <property type="entry name" value="Flagellar_basal_body_rod_CS"/>
</dbReference>
<gene>
    <name evidence="8" type="ordered locus">Dtox_0685</name>
</gene>
<dbReference type="KEGG" id="dae:Dtox_0685"/>
<dbReference type="eggNOG" id="COG1815">
    <property type="taxonomic scope" value="Bacteria"/>
</dbReference>
<sequence length="134" mass="14802">MDLFNNKSLRLLEKAIDAGSLRQRVIANNIANINTPGFKKSSVAFESILKKNLNTGRIPLKYSDSRHFGAADSLDAINPTVVKENTTSMRSDGNNVDVEQEMVRLVLNTINYNADIQELNNRLNSLGVVIRGGN</sequence>
<dbReference type="NCBIfam" id="TIGR01396">
    <property type="entry name" value="FlgB"/>
    <property type="match status" value="1"/>
</dbReference>
<dbReference type="Proteomes" id="UP000002217">
    <property type="component" value="Chromosome"/>
</dbReference>
<evidence type="ECO:0000256" key="4">
    <source>
        <dbReference type="ARBA" id="ARBA00023143"/>
    </source>
</evidence>
<evidence type="ECO:0000256" key="1">
    <source>
        <dbReference type="ARBA" id="ARBA00004117"/>
    </source>
</evidence>